<keyword evidence="4 5" id="KW-0413">Isomerase</keyword>
<dbReference type="AlphaFoldDB" id="A0A3M0AER5"/>
<comment type="pathway">
    <text evidence="5">Amino-acid biosynthesis; D-alanine biosynthesis; D-alanine from L-alanine: step 1/1.</text>
</comment>
<dbReference type="OrthoDB" id="9813814at2"/>
<dbReference type="InterPro" id="IPR011079">
    <property type="entry name" value="Ala_racemase_C"/>
</dbReference>
<dbReference type="Proteomes" id="UP000267187">
    <property type="component" value="Unassembled WGS sequence"/>
</dbReference>
<comment type="caution">
    <text evidence="9">The sequence shown here is derived from an EMBL/GenBank/DDBJ whole genome shotgun (WGS) entry which is preliminary data.</text>
</comment>
<sequence>MIPRVVANIDLGALRRNLDLIASLAPNAQILGVVKADAYGHGIKQIVGSLARCDALAVARIEEAILLRDTGYAQPIVLLSGVLDLDELILAQTYQLDIVVHQAFQVQLLAGLSQGNTIRVWAKFDSGMHRLGFTTEFAAIVAELETFPIVSDVVTMTHFANADELDNQFSLAQLNRFDQATQNLNHPQSIANSAAVLRYPQSHRDWIRPGLLMYGVSPAKEIPFDGEPVMTLTSVVIAINKVAAGESVGYGQAWTADKDTRVAVIAIGYGDGYPRHAKQGTPILINGKRYPIVGRVSMDLTTIDIGNDEVKVGDEAEIWGKSLAVADVAENAETIAYELLLNLTSRVLIRYHDPAN</sequence>
<feature type="active site" description="Proton acceptor; specific for L-alanine" evidence="5">
    <location>
        <position position="250"/>
    </location>
</feature>
<organism evidence="9 10">
    <name type="scientific">Umboniibacter marinipuniceus</name>
    <dbReference type="NCBI Taxonomy" id="569599"/>
    <lineage>
        <taxon>Bacteria</taxon>
        <taxon>Pseudomonadati</taxon>
        <taxon>Pseudomonadota</taxon>
        <taxon>Gammaproteobacteria</taxon>
        <taxon>Cellvibrionales</taxon>
        <taxon>Cellvibrionaceae</taxon>
        <taxon>Umboniibacter</taxon>
    </lineage>
</organism>
<dbReference type="GO" id="GO:0030170">
    <property type="term" value="F:pyridoxal phosphate binding"/>
    <property type="evidence" value="ECO:0007669"/>
    <property type="project" value="UniProtKB-UniRule"/>
</dbReference>
<dbReference type="PRINTS" id="PR00992">
    <property type="entry name" value="ALARACEMASE"/>
</dbReference>
<feature type="domain" description="Alanine racemase C-terminal" evidence="8">
    <location>
        <begin position="229"/>
        <end position="352"/>
    </location>
</feature>
<dbReference type="Pfam" id="PF00842">
    <property type="entry name" value="Ala_racemase_C"/>
    <property type="match status" value="1"/>
</dbReference>
<keyword evidence="3 5" id="KW-0663">Pyridoxal phosphate</keyword>
<dbReference type="PANTHER" id="PTHR30511:SF0">
    <property type="entry name" value="ALANINE RACEMASE, CATABOLIC-RELATED"/>
    <property type="match status" value="1"/>
</dbReference>
<dbReference type="FunFam" id="3.20.20.10:FF:000002">
    <property type="entry name" value="Alanine racemase"/>
    <property type="match status" value="1"/>
</dbReference>
<dbReference type="PANTHER" id="PTHR30511">
    <property type="entry name" value="ALANINE RACEMASE"/>
    <property type="match status" value="1"/>
</dbReference>
<protein>
    <recommendedName>
        <fullName evidence="5">Alanine racemase</fullName>
        <ecNumber evidence="5">5.1.1.1</ecNumber>
    </recommendedName>
</protein>
<feature type="binding site" evidence="5 7">
    <location>
        <position position="130"/>
    </location>
    <ligand>
        <name>substrate</name>
    </ligand>
</feature>
<evidence type="ECO:0000313" key="9">
    <source>
        <dbReference type="EMBL" id="RMA81248.1"/>
    </source>
</evidence>
<evidence type="ECO:0000256" key="5">
    <source>
        <dbReference type="HAMAP-Rule" id="MF_01201"/>
    </source>
</evidence>
<dbReference type="InterPro" id="IPR009006">
    <property type="entry name" value="Ala_racemase/Decarboxylase_C"/>
</dbReference>
<dbReference type="RefSeq" id="WP_121876397.1">
    <property type="nucleotide sequence ID" value="NZ_REFJ01000002.1"/>
</dbReference>
<dbReference type="SUPFAM" id="SSF51419">
    <property type="entry name" value="PLP-binding barrel"/>
    <property type="match status" value="1"/>
</dbReference>
<dbReference type="UniPathway" id="UPA00042">
    <property type="reaction ID" value="UER00497"/>
</dbReference>
<dbReference type="Pfam" id="PF01168">
    <property type="entry name" value="Ala_racemase_N"/>
    <property type="match status" value="1"/>
</dbReference>
<dbReference type="GO" id="GO:0008784">
    <property type="term" value="F:alanine racemase activity"/>
    <property type="evidence" value="ECO:0007669"/>
    <property type="project" value="UniProtKB-UniRule"/>
</dbReference>
<dbReference type="SUPFAM" id="SSF50621">
    <property type="entry name" value="Alanine racemase C-terminal domain-like"/>
    <property type="match status" value="1"/>
</dbReference>
<feature type="modified residue" description="N6-(pyridoxal phosphate)lysine" evidence="5 6">
    <location>
        <position position="35"/>
    </location>
</feature>
<dbReference type="EMBL" id="REFJ01000002">
    <property type="protein sequence ID" value="RMA81248.1"/>
    <property type="molecule type" value="Genomic_DNA"/>
</dbReference>
<dbReference type="InterPro" id="IPR001608">
    <property type="entry name" value="Ala_racemase_N"/>
</dbReference>
<dbReference type="GO" id="GO:0030632">
    <property type="term" value="P:D-alanine biosynthetic process"/>
    <property type="evidence" value="ECO:0007669"/>
    <property type="project" value="UniProtKB-UniRule"/>
</dbReference>
<keyword evidence="10" id="KW-1185">Reference proteome</keyword>
<evidence type="ECO:0000256" key="7">
    <source>
        <dbReference type="PIRSR" id="PIRSR600821-52"/>
    </source>
</evidence>
<name>A0A3M0AER5_9GAMM</name>
<comment type="similarity">
    <text evidence="5">Belongs to the alanine racemase family.</text>
</comment>
<evidence type="ECO:0000256" key="4">
    <source>
        <dbReference type="ARBA" id="ARBA00023235"/>
    </source>
</evidence>
<gene>
    <name evidence="9" type="ORF">DFR27_1057</name>
</gene>
<reference evidence="9 10" key="1">
    <citation type="submission" date="2018-10" db="EMBL/GenBank/DDBJ databases">
        <title>Genomic Encyclopedia of Type Strains, Phase IV (KMG-IV): sequencing the most valuable type-strain genomes for metagenomic binning, comparative biology and taxonomic classification.</title>
        <authorList>
            <person name="Goeker M."/>
        </authorList>
    </citation>
    <scope>NUCLEOTIDE SEQUENCE [LARGE SCALE GENOMIC DNA]</scope>
    <source>
        <strain evidence="9 10">DSM 25080</strain>
    </source>
</reference>
<dbReference type="InterPro" id="IPR029066">
    <property type="entry name" value="PLP-binding_barrel"/>
</dbReference>
<comment type="function">
    <text evidence="5">Catalyzes the interconversion of L-alanine and D-alanine. May also act on other amino acids.</text>
</comment>
<dbReference type="SMART" id="SM01005">
    <property type="entry name" value="Ala_racemase_C"/>
    <property type="match status" value="1"/>
</dbReference>
<dbReference type="InterPro" id="IPR020622">
    <property type="entry name" value="Ala_racemase_pyridoxalP-BS"/>
</dbReference>
<proteinExistence type="inferred from homology"/>
<dbReference type="PROSITE" id="PS00395">
    <property type="entry name" value="ALANINE_RACEMASE"/>
    <property type="match status" value="1"/>
</dbReference>
<dbReference type="GO" id="GO:0005829">
    <property type="term" value="C:cytosol"/>
    <property type="evidence" value="ECO:0007669"/>
    <property type="project" value="TreeGrafter"/>
</dbReference>
<comment type="catalytic activity">
    <reaction evidence="1 5">
        <text>L-alanine = D-alanine</text>
        <dbReference type="Rhea" id="RHEA:20249"/>
        <dbReference type="ChEBI" id="CHEBI:57416"/>
        <dbReference type="ChEBI" id="CHEBI:57972"/>
        <dbReference type="EC" id="5.1.1.1"/>
    </reaction>
</comment>
<feature type="binding site" evidence="5 7">
    <location>
        <position position="298"/>
    </location>
    <ligand>
        <name>substrate</name>
    </ligand>
</feature>
<feature type="active site" description="Proton acceptor; specific for D-alanine" evidence="5">
    <location>
        <position position="35"/>
    </location>
</feature>
<dbReference type="NCBIfam" id="TIGR00492">
    <property type="entry name" value="alr"/>
    <property type="match status" value="1"/>
</dbReference>
<accession>A0A3M0AER5</accession>
<evidence type="ECO:0000259" key="8">
    <source>
        <dbReference type="SMART" id="SM01005"/>
    </source>
</evidence>
<dbReference type="Gene3D" id="3.20.20.10">
    <property type="entry name" value="Alanine racemase"/>
    <property type="match status" value="1"/>
</dbReference>
<dbReference type="Gene3D" id="2.40.37.10">
    <property type="entry name" value="Lyase, Ornithine Decarboxylase, Chain A, domain 1"/>
    <property type="match status" value="1"/>
</dbReference>
<evidence type="ECO:0000256" key="3">
    <source>
        <dbReference type="ARBA" id="ARBA00022898"/>
    </source>
</evidence>
<dbReference type="EC" id="5.1.1.1" evidence="5"/>
<comment type="cofactor">
    <cofactor evidence="2 5 6">
        <name>pyridoxal 5'-phosphate</name>
        <dbReference type="ChEBI" id="CHEBI:597326"/>
    </cofactor>
</comment>
<evidence type="ECO:0000256" key="1">
    <source>
        <dbReference type="ARBA" id="ARBA00000316"/>
    </source>
</evidence>
<evidence type="ECO:0000256" key="6">
    <source>
        <dbReference type="PIRSR" id="PIRSR600821-50"/>
    </source>
</evidence>
<dbReference type="InterPro" id="IPR000821">
    <property type="entry name" value="Ala_racemase"/>
</dbReference>
<evidence type="ECO:0000313" key="10">
    <source>
        <dbReference type="Proteomes" id="UP000267187"/>
    </source>
</evidence>
<evidence type="ECO:0000256" key="2">
    <source>
        <dbReference type="ARBA" id="ARBA00001933"/>
    </source>
</evidence>
<dbReference type="HAMAP" id="MF_01201">
    <property type="entry name" value="Ala_racemase"/>
    <property type="match status" value="1"/>
</dbReference>